<dbReference type="GO" id="GO:0016747">
    <property type="term" value="F:acyltransferase activity, transferring groups other than amino-acyl groups"/>
    <property type="evidence" value="ECO:0007669"/>
    <property type="project" value="InterPro"/>
</dbReference>
<sequence length="179" mass="18503">MVVGPGSATDVIDGLDERTLLDADGVAGRLVGLDARPIGSASLWFRDRRPVEESSVGARRVSPAAVEELRASVQADEWDESGLSTMPQRWGSFTADGRVAAVAGYERWGADVAQMGVAAGPSERGHGYAAAAAAAAMTVALGEGLVVQWRGRVGNVGSERLAARLGYVRLGLQSAVALG</sequence>
<dbReference type="PROSITE" id="PS51186">
    <property type="entry name" value="GNAT"/>
    <property type="match status" value="1"/>
</dbReference>
<dbReference type="Pfam" id="PF00583">
    <property type="entry name" value="Acetyltransf_1"/>
    <property type="match status" value="1"/>
</dbReference>
<name>A0A934I3V7_9MICO</name>
<dbReference type="SUPFAM" id="SSF55729">
    <property type="entry name" value="Acyl-CoA N-acyltransferases (Nat)"/>
    <property type="match status" value="1"/>
</dbReference>
<accession>A0A934I3V7</accession>
<organism evidence="2 3">
    <name type="scientific">Sanguibacter suaedae</name>
    <dbReference type="NCBI Taxonomy" id="2795737"/>
    <lineage>
        <taxon>Bacteria</taxon>
        <taxon>Bacillati</taxon>
        <taxon>Actinomycetota</taxon>
        <taxon>Actinomycetes</taxon>
        <taxon>Micrococcales</taxon>
        <taxon>Sanguibacteraceae</taxon>
        <taxon>Sanguibacter</taxon>
    </lineage>
</organism>
<evidence type="ECO:0000259" key="1">
    <source>
        <dbReference type="PROSITE" id="PS51186"/>
    </source>
</evidence>
<keyword evidence="3" id="KW-1185">Reference proteome</keyword>
<feature type="domain" description="N-acetyltransferase" evidence="1">
    <location>
        <begin position="56"/>
        <end position="179"/>
    </location>
</feature>
<dbReference type="Gene3D" id="3.40.630.30">
    <property type="match status" value="1"/>
</dbReference>
<reference evidence="2" key="1">
    <citation type="submission" date="2020-12" db="EMBL/GenBank/DDBJ databases">
        <title>Sanguibacter suaedae sp. nov., isolated from Suaeda aralocaspica.</title>
        <authorList>
            <person name="Ma Q."/>
        </authorList>
    </citation>
    <scope>NUCLEOTIDE SEQUENCE</scope>
    <source>
        <strain evidence="2">YZGR15</strain>
    </source>
</reference>
<gene>
    <name evidence="2" type="ORF">JAV76_01805</name>
</gene>
<dbReference type="AlphaFoldDB" id="A0A934I3V7"/>
<proteinExistence type="predicted"/>
<evidence type="ECO:0000313" key="2">
    <source>
        <dbReference type="EMBL" id="MBI9113746.1"/>
    </source>
</evidence>
<evidence type="ECO:0000313" key="3">
    <source>
        <dbReference type="Proteomes" id="UP000602087"/>
    </source>
</evidence>
<dbReference type="Proteomes" id="UP000602087">
    <property type="component" value="Unassembled WGS sequence"/>
</dbReference>
<dbReference type="EMBL" id="JAEINH010000001">
    <property type="protein sequence ID" value="MBI9113746.1"/>
    <property type="molecule type" value="Genomic_DNA"/>
</dbReference>
<comment type="caution">
    <text evidence="2">The sequence shown here is derived from an EMBL/GenBank/DDBJ whole genome shotgun (WGS) entry which is preliminary data.</text>
</comment>
<dbReference type="InterPro" id="IPR000182">
    <property type="entry name" value="GNAT_dom"/>
</dbReference>
<dbReference type="InterPro" id="IPR016181">
    <property type="entry name" value="Acyl_CoA_acyltransferase"/>
</dbReference>
<dbReference type="RefSeq" id="WP_198732297.1">
    <property type="nucleotide sequence ID" value="NZ_JAEINH010000001.1"/>
</dbReference>
<protein>
    <recommendedName>
        <fullName evidence="1">N-acetyltransferase domain-containing protein</fullName>
    </recommendedName>
</protein>